<dbReference type="SUPFAM" id="SSF52540">
    <property type="entry name" value="P-loop containing nucleoside triphosphate hydrolases"/>
    <property type="match status" value="2"/>
</dbReference>
<dbReference type="SUPFAM" id="SSF52047">
    <property type="entry name" value="RNI-like"/>
    <property type="match status" value="1"/>
</dbReference>
<proteinExistence type="predicted"/>
<dbReference type="Pfam" id="PF23598">
    <property type="entry name" value="LRR_14"/>
    <property type="match status" value="1"/>
</dbReference>
<protein>
    <recommendedName>
        <fullName evidence="6">NB-ARC domain-containing protein</fullName>
    </recommendedName>
</protein>
<feature type="non-terminal residue" evidence="4">
    <location>
        <position position="1"/>
    </location>
</feature>
<dbReference type="PANTHER" id="PTHR23155">
    <property type="entry name" value="DISEASE RESISTANCE PROTEIN RP"/>
    <property type="match status" value="1"/>
</dbReference>
<dbReference type="AlphaFoldDB" id="A0A5J9STC7"/>
<dbReference type="OrthoDB" id="693153at2759"/>
<accession>A0A5J9STC7</accession>
<dbReference type="PANTHER" id="PTHR23155:SF1135">
    <property type="entry name" value="OS08G0246300 PROTEIN"/>
    <property type="match status" value="1"/>
</dbReference>
<reference evidence="4 5" key="1">
    <citation type="journal article" date="2019" name="Sci. Rep.">
        <title>A high-quality genome of Eragrostis curvula grass provides insights into Poaceae evolution and supports new strategies to enhance forage quality.</title>
        <authorList>
            <person name="Carballo J."/>
            <person name="Santos B.A.C.M."/>
            <person name="Zappacosta D."/>
            <person name="Garbus I."/>
            <person name="Selva J.P."/>
            <person name="Gallo C.A."/>
            <person name="Diaz A."/>
            <person name="Albertini E."/>
            <person name="Caccamo M."/>
            <person name="Echenique V."/>
        </authorList>
    </citation>
    <scope>NUCLEOTIDE SEQUENCE [LARGE SCALE GENOMIC DNA]</scope>
    <source>
        <strain evidence="5">cv. Victoria</strain>
        <tissue evidence="4">Leaf</tissue>
    </source>
</reference>
<dbReference type="InterPro" id="IPR044974">
    <property type="entry name" value="Disease_R_plants"/>
</dbReference>
<dbReference type="InterPro" id="IPR002182">
    <property type="entry name" value="NB-ARC"/>
</dbReference>
<evidence type="ECO:0000256" key="1">
    <source>
        <dbReference type="ARBA" id="ARBA00022737"/>
    </source>
</evidence>
<feature type="domain" description="NB-ARC" evidence="2">
    <location>
        <begin position="25"/>
        <end position="179"/>
    </location>
</feature>
<comment type="caution">
    <text evidence="4">The sequence shown here is derived from an EMBL/GenBank/DDBJ whole genome shotgun (WGS) entry which is preliminary data.</text>
</comment>
<dbReference type="Proteomes" id="UP000324897">
    <property type="component" value="Unassembled WGS sequence"/>
</dbReference>
<dbReference type="InterPro" id="IPR055414">
    <property type="entry name" value="LRR_R13L4/SHOC2-like"/>
</dbReference>
<dbReference type="Gramene" id="TVU02200">
    <property type="protein sequence ID" value="TVU02200"/>
    <property type="gene ID" value="EJB05_52296"/>
</dbReference>
<sequence>MLAEARDLTKKQVVFGDLTKLITKESTDLGVISVWGTGGEHGMTSIIRKAYQDPEICKKIGCRGWVRLTHPFNPHEFLRSLVDQFYSNCCLQEGKPVDMGKLKGIEAAATPQHVLIQEFMEQVNKKRYLVVLENVTTMGDWDAIRTYLPDSKNGSWIIVSTQQCEIASLCIGHSYQVVELKQYSGAHSVCVFFKEDSRPDKDKCLETNGVMDNLNETSTAGESSHMNGLISYNSVYISKKNAAEEWKNNCCFVERDSEMNQLDTYIANARMNDIHVISVWGIAGVGKSALVRNLYNSLIHTHDLFVNYGWVAVSHPFNLRDFSRSLLSDLIGPHHVMDIRDPIEECCKILETHRCLVVIDDLQSIEEWDLIHSAFVSSPSKSSTIIVITTDASIATHCADKEEAIFNVKGLEAEGSFKLFEKQNIDFSRLRSLTVYGEWKSSFISDRMRLLRVLDLEDASGVNDKDLKLMVQLLPRLKYLSLRGCSEISQLPSSLGDLRQLETLDIRYTSVVTMPWTITKLRKLQYFRFGTSKPQRHTNLPWLPSMFCRGRQVNSVEVPAGIGKITTLHTLGVVNVNTTRGTAVLKEIKKLTQLRKLGVSGISKKNCKNFFSAISNHGHLKSLSVTIKQDNPGLFDATLVDVPEFSPPKNLQSLKLHGLEQNLPIWITQIQMLTKLDLEMTMLSENDIHSLKDLKLSILRLRIKQLLDGELNFCVMLVGHEVRCYNTVKVLEIFCSSNLNITFGSHALQNLELLKARCCSRSPVPLHFSGLDKLTELREVQIECSQVDTMKRELEKVLDTRHDEARIGNAPKRPVLNVHGLVASSHQ</sequence>
<dbReference type="Gene3D" id="3.40.50.300">
    <property type="entry name" value="P-loop containing nucleotide triphosphate hydrolases"/>
    <property type="match status" value="2"/>
</dbReference>
<evidence type="ECO:0000259" key="2">
    <source>
        <dbReference type="Pfam" id="PF00931"/>
    </source>
</evidence>
<dbReference type="PRINTS" id="PR00364">
    <property type="entry name" value="DISEASERSIST"/>
</dbReference>
<dbReference type="InterPro" id="IPR032675">
    <property type="entry name" value="LRR_dom_sf"/>
</dbReference>
<dbReference type="GO" id="GO:0098542">
    <property type="term" value="P:defense response to other organism"/>
    <property type="evidence" value="ECO:0007669"/>
    <property type="project" value="TreeGrafter"/>
</dbReference>
<feature type="domain" description="NB-ARC" evidence="2">
    <location>
        <begin position="270"/>
        <end position="423"/>
    </location>
</feature>
<dbReference type="InterPro" id="IPR027417">
    <property type="entry name" value="P-loop_NTPase"/>
</dbReference>
<evidence type="ECO:0000259" key="3">
    <source>
        <dbReference type="Pfam" id="PF23598"/>
    </source>
</evidence>
<evidence type="ECO:0008006" key="6">
    <source>
        <dbReference type="Google" id="ProtNLM"/>
    </source>
</evidence>
<evidence type="ECO:0000313" key="5">
    <source>
        <dbReference type="Proteomes" id="UP000324897"/>
    </source>
</evidence>
<gene>
    <name evidence="4" type="ORF">EJB05_52296</name>
</gene>
<dbReference type="Gene3D" id="3.80.10.10">
    <property type="entry name" value="Ribonuclease Inhibitor"/>
    <property type="match status" value="1"/>
</dbReference>
<keyword evidence="1" id="KW-0677">Repeat</keyword>
<dbReference type="GO" id="GO:0043531">
    <property type="term" value="F:ADP binding"/>
    <property type="evidence" value="ECO:0007669"/>
    <property type="project" value="InterPro"/>
</dbReference>
<dbReference type="Pfam" id="PF00931">
    <property type="entry name" value="NB-ARC"/>
    <property type="match status" value="2"/>
</dbReference>
<dbReference type="EMBL" id="RWGY01000352">
    <property type="protein sequence ID" value="TVU02200.1"/>
    <property type="molecule type" value="Genomic_DNA"/>
</dbReference>
<organism evidence="4 5">
    <name type="scientific">Eragrostis curvula</name>
    <name type="common">weeping love grass</name>
    <dbReference type="NCBI Taxonomy" id="38414"/>
    <lineage>
        <taxon>Eukaryota</taxon>
        <taxon>Viridiplantae</taxon>
        <taxon>Streptophyta</taxon>
        <taxon>Embryophyta</taxon>
        <taxon>Tracheophyta</taxon>
        <taxon>Spermatophyta</taxon>
        <taxon>Magnoliopsida</taxon>
        <taxon>Liliopsida</taxon>
        <taxon>Poales</taxon>
        <taxon>Poaceae</taxon>
        <taxon>PACMAD clade</taxon>
        <taxon>Chloridoideae</taxon>
        <taxon>Eragrostideae</taxon>
        <taxon>Eragrostidinae</taxon>
        <taxon>Eragrostis</taxon>
    </lineage>
</organism>
<feature type="domain" description="Disease resistance R13L4/SHOC-2-like LRR" evidence="3">
    <location>
        <begin position="430"/>
        <end position="805"/>
    </location>
</feature>
<evidence type="ECO:0000313" key="4">
    <source>
        <dbReference type="EMBL" id="TVU02200.1"/>
    </source>
</evidence>
<name>A0A5J9STC7_9POAL</name>
<keyword evidence="5" id="KW-1185">Reference proteome</keyword>